<dbReference type="PANTHER" id="PTHR43071:SF1">
    <property type="entry name" value="2-AMINO-4-HYDROXY-6-HYDROXYMETHYLDIHYDROPTERIDINE PYROPHOSPHOKINASE"/>
    <property type="match status" value="1"/>
</dbReference>
<dbReference type="GO" id="GO:0046654">
    <property type="term" value="P:tetrahydrofolate biosynthetic process"/>
    <property type="evidence" value="ECO:0007669"/>
    <property type="project" value="UniProtKB-UniPathway"/>
</dbReference>
<proteinExistence type="inferred from homology"/>
<dbReference type="GO" id="GO:0003848">
    <property type="term" value="F:2-amino-4-hydroxy-6-hydroxymethyldihydropteridine diphosphokinase activity"/>
    <property type="evidence" value="ECO:0007669"/>
    <property type="project" value="UniProtKB-EC"/>
</dbReference>
<dbReference type="EC" id="2.7.6.3" evidence="3"/>
<dbReference type="GO" id="GO:0016301">
    <property type="term" value="F:kinase activity"/>
    <property type="evidence" value="ECO:0007669"/>
    <property type="project" value="UniProtKB-KW"/>
</dbReference>
<dbReference type="NCBIfam" id="TIGR01498">
    <property type="entry name" value="folK"/>
    <property type="match status" value="1"/>
</dbReference>
<comment type="pathway">
    <text evidence="1">Cofactor biosynthesis; tetrahydrofolate biosynthesis; 2-amino-4-hydroxy-6-hydroxymethyl-7,8-dihydropteridine diphosphate from 7,8-dihydroneopterin triphosphate: step 4/4.</text>
</comment>
<dbReference type="Proteomes" id="UP000184233">
    <property type="component" value="Unassembled WGS sequence"/>
</dbReference>
<keyword evidence="6" id="KW-0547">Nucleotide-binding</keyword>
<evidence type="ECO:0000256" key="4">
    <source>
        <dbReference type="ARBA" id="ARBA00016218"/>
    </source>
</evidence>
<evidence type="ECO:0000256" key="8">
    <source>
        <dbReference type="ARBA" id="ARBA00022840"/>
    </source>
</evidence>
<evidence type="ECO:0000313" key="15">
    <source>
        <dbReference type="Proteomes" id="UP000184233"/>
    </source>
</evidence>
<comment type="function">
    <text evidence="10">Catalyzes the transfer of pyrophosphate from adenosine triphosphate (ATP) to 6-hydroxymethyl-7,8-dihydropterin, an enzymatic step in folate biosynthesis pathway.</text>
</comment>
<reference evidence="14 15" key="1">
    <citation type="submission" date="2016-09" db="EMBL/GenBank/DDBJ databases">
        <title>Genome-resolved meta-omics ties microbial dynamics to process performance in biotechnology for thiocyanate degradation.</title>
        <authorList>
            <person name="Kantor R.S."/>
            <person name="Huddy R.J."/>
            <person name="Iyer R."/>
            <person name="Thomas B.C."/>
            <person name="Brown C.T."/>
            <person name="Anantharaman K."/>
            <person name="Tringe S."/>
            <person name="Hettich R.L."/>
            <person name="Harrison S.T."/>
            <person name="Banfield J.F."/>
        </authorList>
    </citation>
    <scope>NUCLEOTIDE SEQUENCE [LARGE SCALE GENOMIC DNA]</scope>
    <source>
        <strain evidence="14">59-99</strain>
    </source>
</reference>
<dbReference type="SUPFAM" id="SSF55083">
    <property type="entry name" value="6-hydroxymethyl-7,8-dihydropterin pyrophosphokinase, HPPK"/>
    <property type="match status" value="1"/>
</dbReference>
<name>A0A1M3KZB9_9BACT</name>
<evidence type="ECO:0000313" key="14">
    <source>
        <dbReference type="EMBL" id="OJX57852.1"/>
    </source>
</evidence>
<keyword evidence="5" id="KW-0808">Transferase</keyword>
<feature type="domain" description="7,8-dihydro-6-hydroxymethylpterin-pyrophosphokinase" evidence="13">
    <location>
        <begin position="6"/>
        <end position="132"/>
    </location>
</feature>
<protein>
    <recommendedName>
        <fullName evidence="4">2-amino-4-hydroxy-6-hydroxymethyldihydropteridine pyrophosphokinase</fullName>
        <ecNumber evidence="3">2.7.6.3</ecNumber>
    </recommendedName>
    <alternativeName>
        <fullName evidence="11">6-hydroxymethyl-7,8-dihydropterin pyrophosphokinase</fullName>
    </alternativeName>
    <alternativeName>
        <fullName evidence="12">7,8-dihydro-6-hydroxymethylpterin-pyrophosphokinase</fullName>
    </alternativeName>
</protein>
<comment type="caution">
    <text evidence="14">The sequence shown here is derived from an EMBL/GenBank/DDBJ whole genome shotgun (WGS) entry which is preliminary data.</text>
</comment>
<accession>A0A1M3KZB9</accession>
<keyword evidence="8" id="KW-0067">ATP-binding</keyword>
<dbReference type="InterPro" id="IPR035907">
    <property type="entry name" value="Hppk_sf"/>
</dbReference>
<keyword evidence="7 14" id="KW-0418">Kinase</keyword>
<evidence type="ECO:0000256" key="6">
    <source>
        <dbReference type="ARBA" id="ARBA00022741"/>
    </source>
</evidence>
<evidence type="ECO:0000256" key="11">
    <source>
        <dbReference type="ARBA" id="ARBA00029766"/>
    </source>
</evidence>
<evidence type="ECO:0000256" key="12">
    <source>
        <dbReference type="ARBA" id="ARBA00033413"/>
    </source>
</evidence>
<evidence type="ECO:0000256" key="10">
    <source>
        <dbReference type="ARBA" id="ARBA00029409"/>
    </source>
</evidence>
<dbReference type="PANTHER" id="PTHR43071">
    <property type="entry name" value="2-AMINO-4-HYDROXY-6-HYDROXYMETHYLDIHYDROPTERIDINE PYROPHOSPHOKINASE"/>
    <property type="match status" value="1"/>
</dbReference>
<evidence type="ECO:0000256" key="7">
    <source>
        <dbReference type="ARBA" id="ARBA00022777"/>
    </source>
</evidence>
<gene>
    <name evidence="14" type="ORF">BGO89_06330</name>
</gene>
<dbReference type="STRING" id="1895771.BGO89_06330"/>
<dbReference type="CDD" id="cd00483">
    <property type="entry name" value="HPPK"/>
    <property type="match status" value="1"/>
</dbReference>
<comment type="similarity">
    <text evidence="2">Belongs to the HPPK family.</text>
</comment>
<dbReference type="UniPathway" id="UPA00077">
    <property type="reaction ID" value="UER00155"/>
</dbReference>
<organism evidence="14 15">
    <name type="scientific">Candidatus Kapaibacterium thiocyanatum</name>
    <dbReference type="NCBI Taxonomy" id="1895771"/>
    <lineage>
        <taxon>Bacteria</taxon>
        <taxon>Pseudomonadati</taxon>
        <taxon>Candidatus Kapaibacteriota</taxon>
        <taxon>Candidatus Kapaibacteriia</taxon>
        <taxon>Candidatus Kapaibacteriales</taxon>
        <taxon>Candidatus Kapaibacteriaceae</taxon>
        <taxon>Candidatus Kapaibacterium</taxon>
    </lineage>
</organism>
<dbReference type="Pfam" id="PF01288">
    <property type="entry name" value="HPPK"/>
    <property type="match status" value="1"/>
</dbReference>
<dbReference type="AlphaFoldDB" id="A0A1M3KZB9"/>
<evidence type="ECO:0000256" key="2">
    <source>
        <dbReference type="ARBA" id="ARBA00005810"/>
    </source>
</evidence>
<evidence type="ECO:0000256" key="5">
    <source>
        <dbReference type="ARBA" id="ARBA00022679"/>
    </source>
</evidence>
<sequence>MIRILLALGANLEPRRERIEEAMRLLELEALTDTRRSSMYATEPVGYTDQPDFLNAAITGTTSLGAEELFSICKDIERRIGRQHRDRWREREIDIDIILYGVQVIDTPLLTIPHPRMHERAFVLDPAAEIAPDMLHPVLGTTIGQLRSRLR</sequence>
<keyword evidence="9" id="KW-0289">Folate biosynthesis</keyword>
<evidence type="ECO:0000259" key="13">
    <source>
        <dbReference type="Pfam" id="PF01288"/>
    </source>
</evidence>
<evidence type="ECO:0000256" key="3">
    <source>
        <dbReference type="ARBA" id="ARBA00013253"/>
    </source>
</evidence>
<evidence type="ECO:0000256" key="9">
    <source>
        <dbReference type="ARBA" id="ARBA00022909"/>
    </source>
</evidence>
<evidence type="ECO:0000256" key="1">
    <source>
        <dbReference type="ARBA" id="ARBA00005051"/>
    </source>
</evidence>
<dbReference type="Gene3D" id="3.30.70.560">
    <property type="entry name" value="7,8-Dihydro-6-hydroxymethylpterin-pyrophosphokinase HPPK"/>
    <property type="match status" value="1"/>
</dbReference>
<dbReference type="EMBL" id="MKVH01000021">
    <property type="protein sequence ID" value="OJX57852.1"/>
    <property type="molecule type" value="Genomic_DNA"/>
</dbReference>
<dbReference type="GO" id="GO:0005524">
    <property type="term" value="F:ATP binding"/>
    <property type="evidence" value="ECO:0007669"/>
    <property type="project" value="UniProtKB-KW"/>
</dbReference>
<dbReference type="InterPro" id="IPR000550">
    <property type="entry name" value="Hppk"/>
</dbReference>
<dbReference type="GO" id="GO:0046656">
    <property type="term" value="P:folic acid biosynthetic process"/>
    <property type="evidence" value="ECO:0007669"/>
    <property type="project" value="UniProtKB-KW"/>
</dbReference>